<dbReference type="Proteomes" id="UP000193963">
    <property type="component" value="Unassembled WGS sequence"/>
</dbReference>
<dbReference type="EMBL" id="FWFN01000005">
    <property type="protein sequence ID" value="SLN57734.1"/>
    <property type="molecule type" value="Genomic_DNA"/>
</dbReference>
<evidence type="ECO:0000313" key="3">
    <source>
        <dbReference type="EMBL" id="SLN57734.1"/>
    </source>
</evidence>
<gene>
    <name evidence="3" type="ORF">PSM7751_02909</name>
</gene>
<dbReference type="RefSeq" id="WP_085888927.1">
    <property type="nucleotide sequence ID" value="NZ_FWFN01000005.1"/>
</dbReference>
<evidence type="ECO:0000259" key="2">
    <source>
        <dbReference type="Pfam" id="PF03795"/>
    </source>
</evidence>
<dbReference type="OrthoDB" id="2293521at2"/>
<sequence length="91" mass="9543">MTFILIAHDKPGALEIRKANRDAHLAYLSETGVGTFGGPMLDADGNMCGSMLILDVADMAAAEAWAAGDPYAKAGLFESVEIKGFKQVVGL</sequence>
<protein>
    <submittedName>
        <fullName evidence="3">YciI-like protein</fullName>
    </submittedName>
</protein>
<dbReference type="InterPro" id="IPR051807">
    <property type="entry name" value="Sec-metab_biosynth-assoc"/>
</dbReference>
<proteinExistence type="inferred from homology"/>
<evidence type="ECO:0000313" key="4">
    <source>
        <dbReference type="Proteomes" id="UP000193963"/>
    </source>
</evidence>
<feature type="domain" description="YCII-related" evidence="2">
    <location>
        <begin position="1"/>
        <end position="86"/>
    </location>
</feature>
<evidence type="ECO:0000256" key="1">
    <source>
        <dbReference type="ARBA" id="ARBA00007689"/>
    </source>
</evidence>
<dbReference type="InterPro" id="IPR005545">
    <property type="entry name" value="YCII"/>
</dbReference>
<dbReference type="SUPFAM" id="SSF54909">
    <property type="entry name" value="Dimeric alpha+beta barrel"/>
    <property type="match status" value="1"/>
</dbReference>
<comment type="similarity">
    <text evidence="1">Belongs to the YciI family.</text>
</comment>
<dbReference type="InterPro" id="IPR011008">
    <property type="entry name" value="Dimeric_a/b-barrel"/>
</dbReference>
<reference evidence="3 4" key="1">
    <citation type="submission" date="2017-03" db="EMBL/GenBank/DDBJ databases">
        <authorList>
            <person name="Afonso C.L."/>
            <person name="Miller P.J."/>
            <person name="Scott M.A."/>
            <person name="Spackman E."/>
            <person name="Goraichik I."/>
            <person name="Dimitrov K.M."/>
            <person name="Suarez D.L."/>
            <person name="Swayne D.E."/>
        </authorList>
    </citation>
    <scope>NUCLEOTIDE SEQUENCE [LARGE SCALE GENOMIC DNA]</scope>
    <source>
        <strain evidence="3 4">CECT 7751</strain>
    </source>
</reference>
<dbReference type="PANTHER" id="PTHR33606:SF3">
    <property type="entry name" value="PROTEIN YCII"/>
    <property type="match status" value="1"/>
</dbReference>
<dbReference type="Gene3D" id="3.30.70.1060">
    <property type="entry name" value="Dimeric alpha+beta barrel"/>
    <property type="match status" value="1"/>
</dbReference>
<dbReference type="Pfam" id="PF03795">
    <property type="entry name" value="YCII"/>
    <property type="match status" value="1"/>
</dbReference>
<accession>A0A1X6ZQ71</accession>
<dbReference type="PANTHER" id="PTHR33606">
    <property type="entry name" value="PROTEIN YCII"/>
    <property type="match status" value="1"/>
</dbReference>
<organism evidence="3 4">
    <name type="scientific">Pseudooceanicola marinus</name>
    <dbReference type="NCBI Taxonomy" id="396013"/>
    <lineage>
        <taxon>Bacteria</taxon>
        <taxon>Pseudomonadati</taxon>
        <taxon>Pseudomonadota</taxon>
        <taxon>Alphaproteobacteria</taxon>
        <taxon>Rhodobacterales</taxon>
        <taxon>Paracoccaceae</taxon>
        <taxon>Pseudooceanicola</taxon>
    </lineage>
</organism>
<name>A0A1X6ZQ71_9RHOB</name>
<keyword evidence="4" id="KW-1185">Reference proteome</keyword>
<dbReference type="AlphaFoldDB" id="A0A1X6ZQ71"/>